<comment type="caution">
    <text evidence="1">The sequence shown here is derived from an EMBL/GenBank/DDBJ whole genome shotgun (WGS) entry which is preliminary data.</text>
</comment>
<organism evidence="1 2">
    <name type="scientific">Mycena metata</name>
    <dbReference type="NCBI Taxonomy" id="1033252"/>
    <lineage>
        <taxon>Eukaryota</taxon>
        <taxon>Fungi</taxon>
        <taxon>Dikarya</taxon>
        <taxon>Basidiomycota</taxon>
        <taxon>Agaricomycotina</taxon>
        <taxon>Agaricomycetes</taxon>
        <taxon>Agaricomycetidae</taxon>
        <taxon>Agaricales</taxon>
        <taxon>Marasmiineae</taxon>
        <taxon>Mycenaceae</taxon>
        <taxon>Mycena</taxon>
    </lineage>
</organism>
<proteinExistence type="predicted"/>
<evidence type="ECO:0000313" key="1">
    <source>
        <dbReference type="EMBL" id="KAJ7728638.1"/>
    </source>
</evidence>
<dbReference type="Proteomes" id="UP001215598">
    <property type="component" value="Unassembled WGS sequence"/>
</dbReference>
<dbReference type="AlphaFoldDB" id="A0AAD7HW37"/>
<accession>A0AAD7HW37</accession>
<sequence length="311" mass="34401">MASAMIARGGPCAVIYAVQRKMGSFCSLPFPTNSTPPAFCPALCAFLTDFVDPGLKLPVRFQGWIIREAEVGAALAIGRAWSFSGPLDPSPRPFKFQAFRALQNHGSQSILSLQSYPSSFKSLPLQNAKSLTRQIKSASYACVHRFVQGLGLKHASKNPISQASSPSAAAITGCEVPPRQRLLPQPIKWSRFNSVVIKIQGLGLKHASKIMNVQHNFASLFPWCCILSVILAHYLAYGLGSADGDSQHEEYLDRLLSWDRPMLILNMKKIWAAYWARPSELGSADVDPQHEEYLDSLLNWRRLILTSYTLP</sequence>
<dbReference type="EMBL" id="JARKIB010000171">
    <property type="protein sequence ID" value="KAJ7728638.1"/>
    <property type="molecule type" value="Genomic_DNA"/>
</dbReference>
<protein>
    <submittedName>
        <fullName evidence="1">Uncharacterized protein</fullName>
    </submittedName>
</protein>
<evidence type="ECO:0000313" key="2">
    <source>
        <dbReference type="Proteomes" id="UP001215598"/>
    </source>
</evidence>
<name>A0AAD7HW37_9AGAR</name>
<gene>
    <name evidence="1" type="ORF">B0H16DRAFT_1470399</name>
</gene>
<reference evidence="1" key="1">
    <citation type="submission" date="2023-03" db="EMBL/GenBank/DDBJ databases">
        <title>Massive genome expansion in bonnet fungi (Mycena s.s.) driven by repeated elements and novel gene families across ecological guilds.</title>
        <authorList>
            <consortium name="Lawrence Berkeley National Laboratory"/>
            <person name="Harder C.B."/>
            <person name="Miyauchi S."/>
            <person name="Viragh M."/>
            <person name="Kuo A."/>
            <person name="Thoen E."/>
            <person name="Andreopoulos B."/>
            <person name="Lu D."/>
            <person name="Skrede I."/>
            <person name="Drula E."/>
            <person name="Henrissat B."/>
            <person name="Morin E."/>
            <person name="Kohler A."/>
            <person name="Barry K."/>
            <person name="LaButti K."/>
            <person name="Morin E."/>
            <person name="Salamov A."/>
            <person name="Lipzen A."/>
            <person name="Mereny Z."/>
            <person name="Hegedus B."/>
            <person name="Baldrian P."/>
            <person name="Stursova M."/>
            <person name="Weitz H."/>
            <person name="Taylor A."/>
            <person name="Grigoriev I.V."/>
            <person name="Nagy L.G."/>
            <person name="Martin F."/>
            <person name="Kauserud H."/>
        </authorList>
    </citation>
    <scope>NUCLEOTIDE SEQUENCE</scope>
    <source>
        <strain evidence="1">CBHHK182m</strain>
    </source>
</reference>
<keyword evidence="2" id="KW-1185">Reference proteome</keyword>